<feature type="domain" description="F5/8 type C" evidence="1">
    <location>
        <begin position="615"/>
        <end position="715"/>
    </location>
</feature>
<protein>
    <recommendedName>
        <fullName evidence="1">F5/8 type C domain-containing protein</fullName>
    </recommendedName>
</protein>
<sequence>MLPLSRRQLLALSGSLAVTPTVGKRRDVAWWSKPHDDAVADTYRHVLHLHTRWVQAQWDSALGAYAANDFRFVSVLGNAVLLVIEDYDEDLAGVSRRELEERTLATVKRFAATNRLAGGREWGRQMFWDSTYELYFVLAARLLWDRLDAATRTNVQRIATGQAAYAYGLNHGDDPLSESAGASWTTNGVEGGWLDDSKLGEMGVYAQALAPGLVWADSPGFGWRDRFLFWMANLSGLPAADRANAARLDGLPVRERAEAHNIYDTFIVAGQDAAGRGAADPYLQAEVWRVAARTAIHFLVAGKALPQLLTHAPNGEQLWRTLKLLATDAGEPVMPMAGDHYHRYGCDVLPLAFLAQVRGDRYAARAEADLAARLTPYLRYAPQYRLTKLAGEESREPQARAELAIAYLLHRHRGSAVTPVSRDAFFADAAGTRDFGTDVGLTVQQTSAGVAAAVSKEGFIRFLWQPRHDNWLIDTRAAGFLPAGSPVPVQRWTRALRRVREGVDATATVFCYGDRYAGFVTLPTGTVIYASSGIGRDEGMLTLFNRNMPGIPGMSGERAFTCEGGKLTLSGSGGGGGDGGTDELIFKPRPARYVRMLGREASGEYGYSLWTFSVLDEAGADLAQGAMPIASSSDVTYPARNATDGNPQTRWAVDRGERGRSNSWLAVDLGSTVTVAGVRLEWQDAYGARYLIQTSTDALTWTDAVSVPQAHTLSGRWVDIDGRAGLVTHGGSRPITVTATGVIAATGDLATDEEPEMLVVEGYARRGVDLAAAAARRMPEAPPGMLASDADGHLAVFNFQAERSAVEAVRLPSKTRLYRGTQEVRPDCLEWMVTVAGGAALVEPPRFTVEPAAPVGTRFVVADSHHVRITAPRDQPVRVRLHAGNWSTTVQVAAGRTTKVAVDREGPRTPTTDLARAAVTFPTSPLPEDMTAPDNAVDGDARTAWRPGTSGRMVVDTGHVYDVAVIRLTWTDGRRRPVRVEHSTDGLTYTLADRIPEPARVAVSPMRTSARYVAVVVDGWRPGDAELAEFAVFPSAAD</sequence>
<dbReference type="SUPFAM" id="SSF49785">
    <property type="entry name" value="Galactose-binding domain-like"/>
    <property type="match status" value="2"/>
</dbReference>
<accession>A0A8J3C170</accession>
<reference evidence="2" key="2">
    <citation type="submission" date="2020-09" db="EMBL/GenBank/DDBJ databases">
        <authorList>
            <person name="Sun Q."/>
            <person name="Zhou Y."/>
        </authorList>
    </citation>
    <scope>NUCLEOTIDE SEQUENCE</scope>
    <source>
        <strain evidence="2">CGMCC 4.7299</strain>
    </source>
</reference>
<evidence type="ECO:0000313" key="3">
    <source>
        <dbReference type="Proteomes" id="UP000656042"/>
    </source>
</evidence>
<dbReference type="InterPro" id="IPR008979">
    <property type="entry name" value="Galactose-bd-like_sf"/>
</dbReference>
<dbReference type="AlphaFoldDB" id="A0A8J3C170"/>
<comment type="caution">
    <text evidence="2">The sequence shown here is derived from an EMBL/GenBank/DDBJ whole genome shotgun (WGS) entry which is preliminary data.</text>
</comment>
<proteinExistence type="predicted"/>
<dbReference type="InterPro" id="IPR000421">
    <property type="entry name" value="FA58C"/>
</dbReference>
<dbReference type="PROSITE" id="PS50022">
    <property type="entry name" value="FA58C_3"/>
    <property type="match status" value="1"/>
</dbReference>
<evidence type="ECO:0000313" key="2">
    <source>
        <dbReference type="EMBL" id="GGK95588.1"/>
    </source>
</evidence>
<keyword evidence="3" id="KW-1185">Reference proteome</keyword>
<dbReference type="EMBL" id="BMMX01000013">
    <property type="protein sequence ID" value="GGK95588.1"/>
    <property type="molecule type" value="Genomic_DNA"/>
</dbReference>
<dbReference type="Gene3D" id="2.60.120.260">
    <property type="entry name" value="Galactose-binding domain-like"/>
    <property type="match status" value="2"/>
</dbReference>
<organism evidence="2 3">
    <name type="scientific">Mangrovihabitans endophyticus</name>
    <dbReference type="NCBI Taxonomy" id="1751298"/>
    <lineage>
        <taxon>Bacteria</taxon>
        <taxon>Bacillati</taxon>
        <taxon>Actinomycetota</taxon>
        <taxon>Actinomycetes</taxon>
        <taxon>Micromonosporales</taxon>
        <taxon>Micromonosporaceae</taxon>
        <taxon>Mangrovihabitans</taxon>
    </lineage>
</organism>
<dbReference type="Proteomes" id="UP000656042">
    <property type="component" value="Unassembled WGS sequence"/>
</dbReference>
<evidence type="ECO:0000259" key="1">
    <source>
        <dbReference type="PROSITE" id="PS50022"/>
    </source>
</evidence>
<gene>
    <name evidence="2" type="ORF">GCM10012284_32170</name>
</gene>
<name>A0A8J3C170_9ACTN</name>
<reference evidence="2" key="1">
    <citation type="journal article" date="2014" name="Int. J. Syst. Evol. Microbiol.">
        <title>Complete genome sequence of Corynebacterium casei LMG S-19264T (=DSM 44701T), isolated from a smear-ripened cheese.</title>
        <authorList>
            <consortium name="US DOE Joint Genome Institute (JGI-PGF)"/>
            <person name="Walter F."/>
            <person name="Albersmeier A."/>
            <person name="Kalinowski J."/>
            <person name="Ruckert C."/>
        </authorList>
    </citation>
    <scope>NUCLEOTIDE SEQUENCE</scope>
    <source>
        <strain evidence="2">CGMCC 4.7299</strain>
    </source>
</reference>
<dbReference type="Pfam" id="PF00754">
    <property type="entry name" value="F5_F8_type_C"/>
    <property type="match status" value="1"/>
</dbReference>